<dbReference type="Gene3D" id="3.40.190.10">
    <property type="entry name" value="Periplasmic binding protein-like II"/>
    <property type="match status" value="2"/>
</dbReference>
<dbReference type="InterPro" id="IPR006059">
    <property type="entry name" value="SBP"/>
</dbReference>
<dbReference type="RefSeq" id="WP_189014076.1">
    <property type="nucleotide sequence ID" value="NZ_BMHE01000020.1"/>
</dbReference>
<name>A0ABQ1EVX2_9BACL</name>
<evidence type="ECO:0000256" key="2">
    <source>
        <dbReference type="ARBA" id="ARBA00022448"/>
    </source>
</evidence>
<dbReference type="PANTHER" id="PTHR30061:SF50">
    <property type="entry name" value="MALTOSE_MALTODEXTRIN-BINDING PERIPLASMIC PROTEIN"/>
    <property type="match status" value="1"/>
</dbReference>
<dbReference type="Pfam" id="PF01547">
    <property type="entry name" value="SBP_bac_1"/>
    <property type="match status" value="1"/>
</dbReference>
<keyword evidence="3 5" id="KW-0732">Signal</keyword>
<keyword evidence="2" id="KW-0813">Transport</keyword>
<dbReference type="PROSITE" id="PS51257">
    <property type="entry name" value="PROKAR_LIPOPROTEIN"/>
    <property type="match status" value="1"/>
</dbReference>
<accession>A0ABQ1EVX2</accession>
<evidence type="ECO:0000256" key="5">
    <source>
        <dbReference type="SAM" id="SignalP"/>
    </source>
</evidence>
<evidence type="ECO:0000256" key="1">
    <source>
        <dbReference type="ARBA" id="ARBA00008520"/>
    </source>
</evidence>
<organism evidence="6 7">
    <name type="scientific">Paenibacillus marchantiophytorum</name>
    <dbReference type="NCBI Taxonomy" id="1619310"/>
    <lineage>
        <taxon>Bacteria</taxon>
        <taxon>Bacillati</taxon>
        <taxon>Bacillota</taxon>
        <taxon>Bacilli</taxon>
        <taxon>Bacillales</taxon>
        <taxon>Paenibacillaceae</taxon>
        <taxon>Paenibacillus</taxon>
    </lineage>
</organism>
<comment type="caution">
    <text evidence="6">The sequence shown here is derived from an EMBL/GenBank/DDBJ whole genome shotgun (WGS) entry which is preliminary data.</text>
</comment>
<feature type="chain" id="PRO_5045629117" evidence="5">
    <location>
        <begin position="25"/>
        <end position="451"/>
    </location>
</feature>
<gene>
    <name evidence="6" type="ORF">GCM10008018_38740</name>
</gene>
<evidence type="ECO:0000313" key="6">
    <source>
        <dbReference type="EMBL" id="GFZ88854.1"/>
    </source>
</evidence>
<dbReference type="EMBL" id="BMHE01000020">
    <property type="protein sequence ID" value="GFZ88854.1"/>
    <property type="molecule type" value="Genomic_DNA"/>
</dbReference>
<feature type="region of interest" description="Disordered" evidence="4">
    <location>
        <begin position="27"/>
        <end position="49"/>
    </location>
</feature>
<protein>
    <submittedName>
        <fullName evidence="6">ABC transporter substrate-binding protein</fullName>
    </submittedName>
</protein>
<dbReference type="SUPFAM" id="SSF53850">
    <property type="entry name" value="Periplasmic binding protein-like II"/>
    <property type="match status" value="1"/>
</dbReference>
<reference evidence="7" key="1">
    <citation type="journal article" date="2019" name="Int. J. Syst. Evol. Microbiol.">
        <title>The Global Catalogue of Microorganisms (GCM) 10K type strain sequencing project: providing services to taxonomists for standard genome sequencing and annotation.</title>
        <authorList>
            <consortium name="The Broad Institute Genomics Platform"/>
            <consortium name="The Broad Institute Genome Sequencing Center for Infectious Disease"/>
            <person name="Wu L."/>
            <person name="Ma J."/>
        </authorList>
    </citation>
    <scope>NUCLEOTIDE SEQUENCE [LARGE SCALE GENOMIC DNA]</scope>
    <source>
        <strain evidence="7">CGMCC 1.15043</strain>
    </source>
</reference>
<feature type="signal peptide" evidence="5">
    <location>
        <begin position="1"/>
        <end position="24"/>
    </location>
</feature>
<evidence type="ECO:0000256" key="4">
    <source>
        <dbReference type="SAM" id="MobiDB-lite"/>
    </source>
</evidence>
<dbReference type="PANTHER" id="PTHR30061">
    <property type="entry name" value="MALTOSE-BINDING PERIPLASMIC PROTEIN"/>
    <property type="match status" value="1"/>
</dbReference>
<comment type="similarity">
    <text evidence="1">Belongs to the bacterial solute-binding protein 1 family.</text>
</comment>
<sequence>MKVWNKMAMSAAALSLLTALTACGSSTNSTPSGGSGSAEPKSTTDASKNAKPVEISFANWISVEDGTKEAYNQMIADFEKSHPNIKVKSIGIPFAQFKDQVLVSSAGGNPPDVSMSNQNFTPAFVGAKLAAPAQDVLGADIVNDIVDGSKAGVTFSGKVMAMPWAPHPSALFWNKTLFKKAGLDPEKPPTTWDEMIQYAKKIAALGKDEKGNPVYGIGETGASDSYTGNMLLRMTYSYGGKFVDDQGTIIYDQGTALKDSLSYMKDLINNKISPKGAAMAELRPMFATGALGMIIDGDFGRTNFRNMSGKGAEFDKEWGVATVPTGKTGRSETFFTEHQLVVSAEGKHKAESAELVKYLVSKEAMAIYHKLNGVMSSRKSVSALPEMNEDNYSKVFNAQMKTASPVPATNPKFDNAMKSSTDMIVIVTEGGKSPDEAIATVMPKIKELYKK</sequence>
<evidence type="ECO:0000313" key="7">
    <source>
        <dbReference type="Proteomes" id="UP000615455"/>
    </source>
</evidence>
<dbReference type="Proteomes" id="UP000615455">
    <property type="component" value="Unassembled WGS sequence"/>
</dbReference>
<proteinExistence type="inferred from homology"/>
<evidence type="ECO:0000256" key="3">
    <source>
        <dbReference type="ARBA" id="ARBA00022729"/>
    </source>
</evidence>
<keyword evidence="7" id="KW-1185">Reference proteome</keyword>
<dbReference type="CDD" id="cd14748">
    <property type="entry name" value="PBP2_UgpB"/>
    <property type="match status" value="1"/>
</dbReference>